<feature type="transmembrane region" description="Helical" evidence="1">
    <location>
        <begin position="20"/>
        <end position="36"/>
    </location>
</feature>
<feature type="transmembrane region" description="Helical" evidence="1">
    <location>
        <begin position="48"/>
        <end position="66"/>
    </location>
</feature>
<reference evidence="2 3" key="1">
    <citation type="submission" date="2023-02" db="EMBL/GenBank/DDBJ databases">
        <title>Genome sequence of Lentisphaera profundi SAORIC-696.</title>
        <authorList>
            <person name="Kim e."/>
            <person name="Cho J.-C."/>
            <person name="Choi A."/>
            <person name="Kang I."/>
        </authorList>
    </citation>
    <scope>NUCLEOTIDE SEQUENCE [LARGE SCALE GENOMIC DNA]</scope>
    <source>
        <strain evidence="2 3">SAORIC-696</strain>
    </source>
</reference>
<keyword evidence="1" id="KW-0472">Membrane</keyword>
<protein>
    <submittedName>
        <fullName evidence="2">Uncharacterized protein</fullName>
    </submittedName>
</protein>
<evidence type="ECO:0000313" key="3">
    <source>
        <dbReference type="Proteomes" id="UP001214250"/>
    </source>
</evidence>
<gene>
    <name evidence="2" type="ORF">PQO03_01640</name>
</gene>
<evidence type="ECO:0000313" key="2">
    <source>
        <dbReference type="EMBL" id="WDE96670.1"/>
    </source>
</evidence>
<feature type="transmembrane region" description="Helical" evidence="1">
    <location>
        <begin position="172"/>
        <end position="196"/>
    </location>
</feature>
<name>A0ABY7VTW8_9BACT</name>
<keyword evidence="1" id="KW-1133">Transmembrane helix</keyword>
<accession>A0ABY7VTW8</accession>
<proteinExistence type="predicted"/>
<feature type="transmembrane region" description="Helical" evidence="1">
    <location>
        <begin position="216"/>
        <end position="237"/>
    </location>
</feature>
<keyword evidence="1" id="KW-0812">Transmembrane</keyword>
<keyword evidence="3" id="KW-1185">Reference proteome</keyword>
<dbReference type="Proteomes" id="UP001214250">
    <property type="component" value="Chromosome 1"/>
</dbReference>
<organism evidence="2 3">
    <name type="scientific">Lentisphaera profundi</name>
    <dbReference type="NCBI Taxonomy" id="1658616"/>
    <lineage>
        <taxon>Bacteria</taxon>
        <taxon>Pseudomonadati</taxon>
        <taxon>Lentisphaerota</taxon>
        <taxon>Lentisphaeria</taxon>
        <taxon>Lentisphaerales</taxon>
        <taxon>Lentisphaeraceae</taxon>
        <taxon>Lentisphaera</taxon>
    </lineage>
</organism>
<feature type="transmembrane region" description="Helical" evidence="1">
    <location>
        <begin position="72"/>
        <end position="95"/>
    </location>
</feature>
<dbReference type="EMBL" id="CP117811">
    <property type="protein sequence ID" value="WDE96670.1"/>
    <property type="molecule type" value="Genomic_DNA"/>
</dbReference>
<dbReference type="RefSeq" id="WP_274150735.1">
    <property type="nucleotide sequence ID" value="NZ_CP117811.1"/>
</dbReference>
<sequence>MPQLRSFNLKDIQKFQKFSLIPMGVFYIYFLISFFVRTPSKFKSPLQMIFLALFVLSIIGIIKLLSHLTSSTLVKVLSVIAMFFPIVNLATVIFINFKIQKLIKNPPQLIPPTGLAPSLGQRSDANQGQLEKACPSCQDSCPAPNIICLSCGWNFQTGANVTSDEQKKDTGLGIIFVVIGIILFLPLIPLLYQTFINLMITKAAINENSAQVAETVGRLTGSVIMVLFCFLLGRKFFSAGLEKIRS</sequence>
<evidence type="ECO:0000256" key="1">
    <source>
        <dbReference type="SAM" id="Phobius"/>
    </source>
</evidence>